<accession>A0A2W7Q8T9</accession>
<proteinExistence type="predicted"/>
<evidence type="ECO:0000313" key="2">
    <source>
        <dbReference type="EMBL" id="PZX18109.1"/>
    </source>
</evidence>
<keyword evidence="1" id="KW-0812">Transmembrane</keyword>
<dbReference type="AlphaFoldDB" id="A0A2W7Q8T9"/>
<keyword evidence="3" id="KW-1185">Reference proteome</keyword>
<name>A0A2W7Q8T9_9BACT</name>
<sequence length="126" mass="14549">MEFISLLLNLVFGGGFLVSLLTMRSTRKKAEADAKTSELDNVQEAVKIWREMCESLKSELEDYKTYQGEMNAQMEMLRREVARLTAINHKIVLLLDKITPENMEQMIDQIKTVHGHLILKPNEINQ</sequence>
<keyword evidence="1" id="KW-0472">Membrane</keyword>
<keyword evidence="1" id="KW-1133">Transmembrane helix</keyword>
<feature type="transmembrane region" description="Helical" evidence="1">
    <location>
        <begin position="6"/>
        <end position="23"/>
    </location>
</feature>
<dbReference type="RefSeq" id="WP_111444850.1">
    <property type="nucleotide sequence ID" value="NZ_QKZK01000007.1"/>
</dbReference>
<dbReference type="Proteomes" id="UP000249239">
    <property type="component" value="Unassembled WGS sequence"/>
</dbReference>
<comment type="caution">
    <text evidence="2">The sequence shown here is derived from an EMBL/GenBank/DDBJ whole genome shotgun (WGS) entry which is preliminary data.</text>
</comment>
<organism evidence="2 3">
    <name type="scientific">Breznakibacter xylanolyticus</name>
    <dbReference type="NCBI Taxonomy" id="990"/>
    <lineage>
        <taxon>Bacteria</taxon>
        <taxon>Pseudomonadati</taxon>
        <taxon>Bacteroidota</taxon>
        <taxon>Bacteroidia</taxon>
        <taxon>Marinilabiliales</taxon>
        <taxon>Marinilabiliaceae</taxon>
        <taxon>Breznakibacter</taxon>
    </lineage>
</organism>
<evidence type="ECO:0000256" key="1">
    <source>
        <dbReference type="SAM" id="Phobius"/>
    </source>
</evidence>
<protein>
    <submittedName>
        <fullName evidence="2">Uncharacterized protein</fullName>
    </submittedName>
</protein>
<gene>
    <name evidence="2" type="ORF">LX69_01146</name>
</gene>
<evidence type="ECO:0000313" key="3">
    <source>
        <dbReference type="Proteomes" id="UP000249239"/>
    </source>
</evidence>
<reference evidence="2 3" key="1">
    <citation type="submission" date="2018-06" db="EMBL/GenBank/DDBJ databases">
        <title>Genomic Encyclopedia of Archaeal and Bacterial Type Strains, Phase II (KMG-II): from individual species to whole genera.</title>
        <authorList>
            <person name="Goeker M."/>
        </authorList>
    </citation>
    <scope>NUCLEOTIDE SEQUENCE [LARGE SCALE GENOMIC DNA]</scope>
    <source>
        <strain evidence="2 3">DSM 6779</strain>
    </source>
</reference>
<dbReference type="OrthoDB" id="1367676at2"/>
<dbReference type="EMBL" id="QKZK01000007">
    <property type="protein sequence ID" value="PZX18109.1"/>
    <property type="molecule type" value="Genomic_DNA"/>
</dbReference>